<proteinExistence type="predicted"/>
<dbReference type="RefSeq" id="XP_068138532.1">
    <property type="nucleotide sequence ID" value="XM_068282431.1"/>
</dbReference>
<feature type="region of interest" description="Disordered" evidence="1">
    <location>
        <begin position="1"/>
        <end position="20"/>
    </location>
</feature>
<dbReference type="AlphaFoldDB" id="A0A1D8NBD7"/>
<accession>A0A1D8NBD7</accession>
<protein>
    <submittedName>
        <fullName evidence="2">Uncharacterized protein</fullName>
    </submittedName>
</protein>
<feature type="compositionally biased region" description="Basic and acidic residues" evidence="1">
    <location>
        <begin position="7"/>
        <end position="18"/>
    </location>
</feature>
<evidence type="ECO:0000313" key="3">
    <source>
        <dbReference type="Proteomes" id="UP000182444"/>
    </source>
</evidence>
<dbReference type="EMBL" id="CP017555">
    <property type="protein sequence ID" value="AOW02951.1"/>
    <property type="molecule type" value="Genomic_DNA"/>
</dbReference>
<dbReference type="VEuPathDB" id="FungiDB:YALI1_C23028g"/>
<evidence type="ECO:0000313" key="2">
    <source>
        <dbReference type="EMBL" id="AOW02951.1"/>
    </source>
</evidence>
<name>A0A1D8NBD7_YARLL</name>
<reference evidence="2 3" key="1">
    <citation type="journal article" date="2016" name="PLoS ONE">
        <title>Sequence Assembly of Yarrowia lipolytica Strain W29/CLIB89 Shows Transposable Element Diversity.</title>
        <authorList>
            <person name="Magnan C."/>
            <person name="Yu J."/>
            <person name="Chang I."/>
            <person name="Jahn E."/>
            <person name="Kanomata Y."/>
            <person name="Wu J."/>
            <person name="Zeller M."/>
            <person name="Oakes M."/>
            <person name="Baldi P."/>
            <person name="Sandmeyer S."/>
        </authorList>
    </citation>
    <scope>NUCLEOTIDE SEQUENCE [LARGE SCALE GENOMIC DNA]</scope>
    <source>
        <strain evidence="3">CLIB89(W29)</strain>
    </source>
</reference>
<organism evidence="2 3">
    <name type="scientific">Yarrowia lipolytica</name>
    <name type="common">Candida lipolytica</name>
    <dbReference type="NCBI Taxonomy" id="4952"/>
    <lineage>
        <taxon>Eukaryota</taxon>
        <taxon>Fungi</taxon>
        <taxon>Dikarya</taxon>
        <taxon>Ascomycota</taxon>
        <taxon>Saccharomycotina</taxon>
        <taxon>Dipodascomycetes</taxon>
        <taxon>Dipodascales</taxon>
        <taxon>Dipodascales incertae sedis</taxon>
        <taxon>Yarrowia</taxon>
    </lineage>
</organism>
<sequence length="121" mass="13322">MPRATRSLRDDLRPEEHCQGPGVCLQGDSAESPITFWRLLMHGGLPYSVHFGHARYRHNVQKRLSGVTTPGLVSTVISALVQYCTVRSQTVSLLWSQTYECVVLGKGGIGVKSRKTNTALV</sequence>
<dbReference type="Proteomes" id="UP000182444">
    <property type="component" value="Chromosome 1C"/>
</dbReference>
<gene>
    <name evidence="2" type="ORF">YALI1_C23028g</name>
</gene>
<evidence type="ECO:0000256" key="1">
    <source>
        <dbReference type="SAM" id="MobiDB-lite"/>
    </source>
</evidence>
<dbReference type="GeneID" id="94583060"/>